<keyword evidence="1" id="KW-0472">Membrane</keyword>
<dbReference type="Proteomes" id="UP000579945">
    <property type="component" value="Unassembled WGS sequence"/>
</dbReference>
<dbReference type="EMBL" id="JACIBV010000001">
    <property type="protein sequence ID" value="MBB3726812.1"/>
    <property type="molecule type" value="Genomic_DNA"/>
</dbReference>
<keyword evidence="1" id="KW-1133">Transmembrane helix</keyword>
<evidence type="ECO:0000256" key="1">
    <source>
        <dbReference type="SAM" id="Phobius"/>
    </source>
</evidence>
<name>A0A7W5VFJ3_9ACTN</name>
<feature type="transmembrane region" description="Helical" evidence="1">
    <location>
        <begin position="497"/>
        <end position="518"/>
    </location>
</feature>
<dbReference type="GeneID" id="95389153"/>
<keyword evidence="3" id="KW-1185">Reference proteome</keyword>
<feature type="transmembrane region" description="Helical" evidence="1">
    <location>
        <begin position="121"/>
        <end position="147"/>
    </location>
</feature>
<reference evidence="2 3" key="1">
    <citation type="submission" date="2020-08" db="EMBL/GenBank/DDBJ databases">
        <title>Sequencing the genomes of 1000 actinobacteria strains.</title>
        <authorList>
            <person name="Klenk H.-P."/>
        </authorList>
    </citation>
    <scope>NUCLEOTIDE SEQUENCE [LARGE SCALE GENOMIC DNA]</scope>
    <source>
        <strain evidence="2 3">DSM 44320</strain>
    </source>
</reference>
<organism evidence="2 3">
    <name type="scientific">Nonomuraea dietziae</name>
    <dbReference type="NCBI Taxonomy" id="65515"/>
    <lineage>
        <taxon>Bacteria</taxon>
        <taxon>Bacillati</taxon>
        <taxon>Actinomycetota</taxon>
        <taxon>Actinomycetes</taxon>
        <taxon>Streptosporangiales</taxon>
        <taxon>Streptosporangiaceae</taxon>
        <taxon>Nonomuraea</taxon>
    </lineage>
</organism>
<feature type="transmembrane region" description="Helical" evidence="1">
    <location>
        <begin position="290"/>
        <end position="309"/>
    </location>
</feature>
<accession>A0A7W5VFJ3</accession>
<dbReference type="AlphaFoldDB" id="A0A7W5VFJ3"/>
<feature type="transmembrane region" description="Helical" evidence="1">
    <location>
        <begin position="451"/>
        <end position="477"/>
    </location>
</feature>
<evidence type="ECO:0000313" key="2">
    <source>
        <dbReference type="EMBL" id="MBB3726812.1"/>
    </source>
</evidence>
<evidence type="ECO:0000313" key="3">
    <source>
        <dbReference type="Proteomes" id="UP000579945"/>
    </source>
</evidence>
<feature type="transmembrane region" description="Helical" evidence="1">
    <location>
        <begin position="159"/>
        <end position="178"/>
    </location>
</feature>
<feature type="transmembrane region" description="Helical" evidence="1">
    <location>
        <begin position="391"/>
        <end position="413"/>
    </location>
</feature>
<sequence length="524" mass="54558">MTTGTWRLTTLVIRRERLIAPFWMALLAVLAAGQAGRYAQSFPTARSIADFAREMAANRALTAFAGEVHSPTVAGMAVWKNADAIYTVLALIAILTIVRHTRGEEESGRAELVGAGVIGRFAPLTAALVFTAGAMVATGLICALAMISTGFDVTGSLSFGAAITAAGLVFTGVGALAAQLTEGARAAIGLAALVLGVSYLVRFTADGSGLTWLKWLSPQGWSHLVRPYGDDNWAALLPALALAALTAALAYLLAGRRDLGHGLIPQRPGPAGSARLRSPLSLAWRLHRGLLAGWSVGYAVAGLVLGALARSIPEVSRQGASVQEFLRRYTASPEASMTDAYLWLIALSLGYVAALYPLLALLRLRKEELEGRAELLLATPVSRLRWAGGHLFLALAGSALILAVAGLTLGLAAGDPLGVLGGTLVQIPAVWVLAGVGVLAFGLLPRAAAGISWAAFLFVNLFGEVLGPIMGIDYWIAKYVVPFPNLPMVLSGEEFGAGPLLVMTVITIACSGAGLTALKRRALA</sequence>
<dbReference type="RefSeq" id="WP_183646567.1">
    <property type="nucleotide sequence ID" value="NZ_JACIBV010000001.1"/>
</dbReference>
<gene>
    <name evidence="2" type="ORF">FHR33_002672</name>
</gene>
<protein>
    <submittedName>
        <fullName evidence="2">ABC-2 type transport system permease protein</fullName>
    </submittedName>
</protein>
<feature type="transmembrane region" description="Helical" evidence="1">
    <location>
        <begin position="84"/>
        <end position="101"/>
    </location>
</feature>
<proteinExistence type="predicted"/>
<feature type="transmembrane region" description="Helical" evidence="1">
    <location>
        <begin position="233"/>
        <end position="254"/>
    </location>
</feature>
<feature type="transmembrane region" description="Helical" evidence="1">
    <location>
        <begin position="425"/>
        <end position="444"/>
    </location>
</feature>
<feature type="transmembrane region" description="Helical" evidence="1">
    <location>
        <begin position="340"/>
        <end position="362"/>
    </location>
</feature>
<feature type="transmembrane region" description="Helical" evidence="1">
    <location>
        <begin position="190"/>
        <end position="213"/>
    </location>
</feature>
<comment type="caution">
    <text evidence="2">The sequence shown here is derived from an EMBL/GenBank/DDBJ whole genome shotgun (WGS) entry which is preliminary data.</text>
</comment>
<keyword evidence="1" id="KW-0812">Transmembrane</keyword>